<dbReference type="OMA" id="RSVCKCW"/>
<keyword evidence="3" id="KW-1185">Reference proteome</keyword>
<name>A0A8T2RBR6_CERRI</name>
<dbReference type="EMBL" id="CM035433">
    <property type="protein sequence ID" value="KAH7292963.1"/>
    <property type="molecule type" value="Genomic_DNA"/>
</dbReference>
<dbReference type="OrthoDB" id="906973at2759"/>
<reference evidence="2" key="1">
    <citation type="submission" date="2021-08" db="EMBL/GenBank/DDBJ databases">
        <title>WGS assembly of Ceratopteris richardii.</title>
        <authorList>
            <person name="Marchant D.B."/>
            <person name="Chen G."/>
            <person name="Jenkins J."/>
            <person name="Shu S."/>
            <person name="Leebens-Mack J."/>
            <person name="Grimwood J."/>
            <person name="Schmutz J."/>
            <person name="Soltis P."/>
            <person name="Soltis D."/>
            <person name="Chen Z.-H."/>
        </authorList>
    </citation>
    <scope>NUCLEOTIDE SEQUENCE</scope>
    <source>
        <strain evidence="2">Whitten #5841</strain>
        <tissue evidence="2">Leaf</tissue>
    </source>
</reference>
<dbReference type="AlphaFoldDB" id="A0A8T2RBR6"/>
<dbReference type="SUPFAM" id="SSF81383">
    <property type="entry name" value="F-box domain"/>
    <property type="match status" value="1"/>
</dbReference>
<dbReference type="SMART" id="SM00256">
    <property type="entry name" value="FBOX"/>
    <property type="match status" value="1"/>
</dbReference>
<feature type="domain" description="F-box" evidence="1">
    <location>
        <begin position="14"/>
        <end position="62"/>
    </location>
</feature>
<evidence type="ECO:0000313" key="3">
    <source>
        <dbReference type="Proteomes" id="UP000825935"/>
    </source>
</evidence>
<dbReference type="Gene3D" id="1.20.1280.50">
    <property type="match status" value="1"/>
</dbReference>
<evidence type="ECO:0000259" key="1">
    <source>
        <dbReference type="PROSITE" id="PS50181"/>
    </source>
</evidence>
<dbReference type="PROSITE" id="PS50181">
    <property type="entry name" value="FBOX"/>
    <property type="match status" value="1"/>
</dbReference>
<dbReference type="InterPro" id="IPR050796">
    <property type="entry name" value="SCF_F-box_component"/>
</dbReference>
<dbReference type="Proteomes" id="UP000825935">
    <property type="component" value="Chromosome 28"/>
</dbReference>
<dbReference type="InterPro" id="IPR005174">
    <property type="entry name" value="KIB1-4_b-propeller"/>
</dbReference>
<dbReference type="Pfam" id="PF00646">
    <property type="entry name" value="F-box"/>
    <property type="match status" value="1"/>
</dbReference>
<evidence type="ECO:0000313" key="2">
    <source>
        <dbReference type="EMBL" id="KAH7292963.1"/>
    </source>
</evidence>
<protein>
    <recommendedName>
        <fullName evidence="1">F-box domain-containing protein</fullName>
    </recommendedName>
</protein>
<dbReference type="Pfam" id="PF03478">
    <property type="entry name" value="Beta-prop_KIB1-4"/>
    <property type="match status" value="1"/>
</dbReference>
<dbReference type="InterPro" id="IPR001810">
    <property type="entry name" value="F-box_dom"/>
</dbReference>
<comment type="caution">
    <text evidence="2">The sequence shown here is derived from an EMBL/GenBank/DDBJ whole genome shotgun (WGS) entry which is preliminary data.</text>
</comment>
<dbReference type="InterPro" id="IPR036047">
    <property type="entry name" value="F-box-like_dom_sf"/>
</dbReference>
<gene>
    <name evidence="2" type="ORF">KP509_28G005500</name>
</gene>
<dbReference type="PANTHER" id="PTHR31672">
    <property type="entry name" value="BNACNNG10540D PROTEIN"/>
    <property type="match status" value="1"/>
</dbReference>
<sequence length="448" mass="50850">MNDDNKDGEVERQALLWDMLPPEVKTNVLGWLPLRSLFRCRQVCKSWNSTISSSSFVHFRSLLSSSALNRPWLCFFTPKSFDFLLAFDFDALSWFRFDMGFLSSMLSSTHICSAPSTSAPCGLIWCTGSASGLLLLDFCSSLYVSNPLNRSLIKLPPFKSIEVVVTQGFSTSHSRGIFTCENTDEPTASRQETCSTWGSVGKNGEKGVLGSINFKNALAESYSHENMTRNSHSPHYCVISIGKVKRGLVIEVFCVGRNSWEIVDSMPSWFIITHDRMLECDGLFYSLLSHPIGMLVIGDYVTEGTYWRIESLPLNYGAEPRRLLTCQNSIYMVCRADAYCNHFVIWEYQAVSKSWKKLQDMPDHIREDINCISTSNWADCVGVGWHICFRSIGTLKVLTYNVREGLWSWLPEPSPLYDTLFARGIEFEPKLDYTQSLEYGIMQKSSPY</sequence>
<organism evidence="2 3">
    <name type="scientific">Ceratopteris richardii</name>
    <name type="common">Triangle waterfern</name>
    <dbReference type="NCBI Taxonomy" id="49495"/>
    <lineage>
        <taxon>Eukaryota</taxon>
        <taxon>Viridiplantae</taxon>
        <taxon>Streptophyta</taxon>
        <taxon>Embryophyta</taxon>
        <taxon>Tracheophyta</taxon>
        <taxon>Polypodiopsida</taxon>
        <taxon>Polypodiidae</taxon>
        <taxon>Polypodiales</taxon>
        <taxon>Pteridineae</taxon>
        <taxon>Pteridaceae</taxon>
        <taxon>Parkerioideae</taxon>
        <taxon>Ceratopteris</taxon>
    </lineage>
</organism>
<proteinExistence type="predicted"/>
<accession>A0A8T2RBR6</accession>